<dbReference type="InterPro" id="IPR051800">
    <property type="entry name" value="PqiA-PqiB_transport"/>
</dbReference>
<evidence type="ECO:0000313" key="10">
    <source>
        <dbReference type="EMBL" id="UTW11597.1"/>
    </source>
</evidence>
<name>A0ABY5HK10_9GAMM</name>
<reference evidence="10" key="1">
    <citation type="submission" date="2021-04" db="EMBL/GenBank/DDBJ databases">
        <title>Oceanospirillales bacteria with DddD are important DMSP degraders in coastal seawater.</title>
        <authorList>
            <person name="Liu J."/>
        </authorList>
    </citation>
    <scope>NUCLEOTIDE SEQUENCE</scope>
    <source>
        <strain evidence="10">D13-1</strain>
    </source>
</reference>
<feature type="transmembrane region" description="Helical" evidence="9">
    <location>
        <begin position="416"/>
        <end position="436"/>
    </location>
</feature>
<dbReference type="RefSeq" id="WP_255853634.1">
    <property type="nucleotide sequence ID" value="NZ_CP073347.1"/>
</dbReference>
<dbReference type="Proteomes" id="UP001058461">
    <property type="component" value="Chromosome"/>
</dbReference>
<accession>A0ABY5HK10</accession>
<comment type="subcellular location">
    <subcellularLocation>
        <location evidence="1">Cell inner membrane</location>
        <topology evidence="1">Multi-pass membrane protein</topology>
    </subcellularLocation>
</comment>
<dbReference type="EMBL" id="CP073347">
    <property type="protein sequence ID" value="UTW11597.1"/>
    <property type="molecule type" value="Genomic_DNA"/>
</dbReference>
<keyword evidence="4" id="KW-0997">Cell inner membrane</keyword>
<evidence type="ECO:0000256" key="6">
    <source>
        <dbReference type="ARBA" id="ARBA00022989"/>
    </source>
</evidence>
<dbReference type="NCBIfam" id="TIGR00155">
    <property type="entry name" value="pqiA_fam"/>
    <property type="match status" value="1"/>
</dbReference>
<evidence type="ECO:0000256" key="9">
    <source>
        <dbReference type="SAM" id="Phobius"/>
    </source>
</evidence>
<dbReference type="PANTHER" id="PTHR30462">
    <property type="entry name" value="INTERMEMBRANE TRANSPORT PROTEIN PQIB-RELATED"/>
    <property type="match status" value="1"/>
</dbReference>
<evidence type="ECO:0000256" key="5">
    <source>
        <dbReference type="ARBA" id="ARBA00022692"/>
    </source>
</evidence>
<evidence type="ECO:0000256" key="7">
    <source>
        <dbReference type="ARBA" id="ARBA00023136"/>
    </source>
</evidence>
<evidence type="ECO:0000256" key="8">
    <source>
        <dbReference type="SAM" id="MobiDB-lite"/>
    </source>
</evidence>
<feature type="transmembrane region" description="Helical" evidence="9">
    <location>
        <begin position="340"/>
        <end position="369"/>
    </location>
</feature>
<evidence type="ECO:0000256" key="4">
    <source>
        <dbReference type="ARBA" id="ARBA00022519"/>
    </source>
</evidence>
<dbReference type="InterPro" id="IPR007498">
    <property type="entry name" value="PqiA-like"/>
</dbReference>
<feature type="transmembrane region" description="Helical" evidence="9">
    <location>
        <begin position="211"/>
        <end position="228"/>
    </location>
</feature>
<sequence>MRGLIQQALGSGRESGILGPLPARPLMGQAASARCGDTLNTMENMIACHDCDLLLTRPEVPPGSVAQCPRCGSTLIARSVNSIERSLALAIAGLILFLPANLYPLLTLEAVGIRQSQTVFSSAMSLYDDGLWLVALLILLFVMLVPLVKLLLLLYVSASLHGRGLWRGTALALRSYQHLDEWGMLEVYLLGVAVSVVKLIDVAAIQPGLGLYSLVALILVTLLSSTMLNRDLFWHLIGERLPHPVSGLAPACAPDAAPICCHDCSLLCPPAMEDTHCPRCHAKLHARTPNSLSWTWALLCSALFLLLPANLLPIMTIRTLGRGEPSTIMEGVIELTQHGLFWIALVVLVASVIIPVGKLIGMLILLLSVQLGWTTNLRQKMLMFRFVEWVGRWSMLDIFVVGILVALVQLGNLTHIIGNHGATAFAGVVICTMLAAQKFDTRLIWDRHQAGSTGASSDPGDDLCEPPRS</sequence>
<evidence type="ECO:0000256" key="2">
    <source>
        <dbReference type="ARBA" id="ARBA00007555"/>
    </source>
</evidence>
<keyword evidence="6 9" id="KW-1133">Transmembrane helix</keyword>
<dbReference type="PANTHER" id="PTHR30462:SF1">
    <property type="entry name" value="INTERMEMBRANE TRANSPORT PROTEIN YEBS"/>
    <property type="match status" value="1"/>
</dbReference>
<feature type="transmembrane region" description="Helical" evidence="9">
    <location>
        <begin position="131"/>
        <end position="156"/>
    </location>
</feature>
<keyword evidence="5 9" id="KW-0812">Transmembrane</keyword>
<proteinExistence type="inferred from homology"/>
<protein>
    <submittedName>
        <fullName evidence="10">PqiA/YebS family transporter subunit</fullName>
    </submittedName>
</protein>
<keyword evidence="7 9" id="KW-0472">Membrane</keyword>
<feature type="transmembrane region" description="Helical" evidence="9">
    <location>
        <begin position="296"/>
        <end position="320"/>
    </location>
</feature>
<feature type="region of interest" description="Disordered" evidence="8">
    <location>
        <begin position="450"/>
        <end position="469"/>
    </location>
</feature>
<dbReference type="InterPro" id="IPR005219">
    <property type="entry name" value="PqiA-like_proteobact"/>
</dbReference>
<feature type="compositionally biased region" description="Acidic residues" evidence="8">
    <location>
        <begin position="459"/>
        <end position="469"/>
    </location>
</feature>
<gene>
    <name evidence="10" type="ORF">KDW95_20480</name>
</gene>
<evidence type="ECO:0000313" key="11">
    <source>
        <dbReference type="Proteomes" id="UP001058461"/>
    </source>
</evidence>
<comment type="similarity">
    <text evidence="2">Belongs to the PqiA family.</text>
</comment>
<feature type="transmembrane region" description="Helical" evidence="9">
    <location>
        <begin position="187"/>
        <end position="205"/>
    </location>
</feature>
<dbReference type="Pfam" id="PF04403">
    <property type="entry name" value="PqiA"/>
    <property type="match status" value="2"/>
</dbReference>
<evidence type="ECO:0000256" key="3">
    <source>
        <dbReference type="ARBA" id="ARBA00022475"/>
    </source>
</evidence>
<evidence type="ECO:0000256" key="1">
    <source>
        <dbReference type="ARBA" id="ARBA00004429"/>
    </source>
</evidence>
<keyword evidence="3" id="KW-1003">Cell membrane</keyword>
<organism evidence="10 11">
    <name type="scientific">Marinobacterium rhizophilum</name>
    <dbReference type="NCBI Taxonomy" id="420402"/>
    <lineage>
        <taxon>Bacteria</taxon>
        <taxon>Pseudomonadati</taxon>
        <taxon>Pseudomonadota</taxon>
        <taxon>Gammaproteobacteria</taxon>
        <taxon>Oceanospirillales</taxon>
        <taxon>Oceanospirillaceae</taxon>
        <taxon>Marinobacterium</taxon>
    </lineage>
</organism>
<feature type="transmembrane region" description="Helical" evidence="9">
    <location>
        <begin position="390"/>
        <end position="410"/>
    </location>
</feature>
<keyword evidence="11" id="KW-1185">Reference proteome</keyword>
<feature type="transmembrane region" description="Helical" evidence="9">
    <location>
        <begin position="87"/>
        <end position="106"/>
    </location>
</feature>